<feature type="transmembrane region" description="Helical" evidence="1">
    <location>
        <begin position="81"/>
        <end position="103"/>
    </location>
</feature>
<dbReference type="RefSeq" id="WP_259549464.1">
    <property type="nucleotide sequence ID" value="NZ_BAABHW010000004.1"/>
</dbReference>
<protein>
    <submittedName>
        <fullName evidence="2">Uncharacterized protein</fullName>
    </submittedName>
</protein>
<sequence>MDRDRIIIAALLAVWLVCAGLSVSALMAEATGDGFVRGLNRVTGFLGWQLAAALVALPLWLTSRRLPKGTALRWIARVPGWWAALLLTLIVTWIAAGVISSYVGSPPDDQAPGPVTAPMD</sequence>
<name>A0ABP9LG93_9RHOB</name>
<evidence type="ECO:0000313" key="2">
    <source>
        <dbReference type="EMBL" id="GAA5077857.1"/>
    </source>
</evidence>
<dbReference type="Proteomes" id="UP001499910">
    <property type="component" value="Unassembled WGS sequence"/>
</dbReference>
<keyword evidence="1" id="KW-0472">Membrane</keyword>
<proteinExistence type="predicted"/>
<comment type="caution">
    <text evidence="2">The sequence shown here is derived from an EMBL/GenBank/DDBJ whole genome shotgun (WGS) entry which is preliminary data.</text>
</comment>
<dbReference type="EMBL" id="BAABHW010000004">
    <property type="protein sequence ID" value="GAA5077857.1"/>
    <property type="molecule type" value="Genomic_DNA"/>
</dbReference>
<organism evidence="2 3">
    <name type="scientific">[Roseibacterium] beibuensis</name>
    <dbReference type="NCBI Taxonomy" id="1193142"/>
    <lineage>
        <taxon>Bacteria</taxon>
        <taxon>Pseudomonadati</taxon>
        <taxon>Pseudomonadota</taxon>
        <taxon>Alphaproteobacteria</taxon>
        <taxon>Rhodobacterales</taxon>
        <taxon>Roseobacteraceae</taxon>
        <taxon>Roseicyclus</taxon>
    </lineage>
</organism>
<gene>
    <name evidence="2" type="ORF">GCM10023209_28540</name>
</gene>
<keyword evidence="1" id="KW-1133">Transmembrane helix</keyword>
<reference evidence="3" key="1">
    <citation type="journal article" date="2019" name="Int. J. Syst. Evol. Microbiol.">
        <title>The Global Catalogue of Microorganisms (GCM) 10K type strain sequencing project: providing services to taxonomists for standard genome sequencing and annotation.</title>
        <authorList>
            <consortium name="The Broad Institute Genomics Platform"/>
            <consortium name="The Broad Institute Genome Sequencing Center for Infectious Disease"/>
            <person name="Wu L."/>
            <person name="Ma J."/>
        </authorList>
    </citation>
    <scope>NUCLEOTIDE SEQUENCE [LARGE SCALE GENOMIC DNA]</scope>
    <source>
        <strain evidence="3">JCM 18015</strain>
    </source>
</reference>
<evidence type="ECO:0000256" key="1">
    <source>
        <dbReference type="SAM" id="Phobius"/>
    </source>
</evidence>
<accession>A0ABP9LG93</accession>
<feature type="transmembrane region" description="Helical" evidence="1">
    <location>
        <begin position="44"/>
        <end position="61"/>
    </location>
</feature>
<keyword evidence="1" id="KW-0812">Transmembrane</keyword>
<evidence type="ECO:0000313" key="3">
    <source>
        <dbReference type="Proteomes" id="UP001499910"/>
    </source>
</evidence>
<keyword evidence="3" id="KW-1185">Reference proteome</keyword>